<gene>
    <name evidence="2" type="ORF">Tci_565835</name>
</gene>
<evidence type="ECO:0000313" key="2">
    <source>
        <dbReference type="EMBL" id="GEZ93862.1"/>
    </source>
</evidence>
<evidence type="ECO:0000256" key="1">
    <source>
        <dbReference type="SAM" id="MobiDB-lite"/>
    </source>
</evidence>
<comment type="caution">
    <text evidence="2">The sequence shown here is derived from an EMBL/GenBank/DDBJ whole genome shotgun (WGS) entry which is preliminary data.</text>
</comment>
<dbReference type="EMBL" id="BKCJ010344829">
    <property type="protein sequence ID" value="GEZ93862.1"/>
    <property type="molecule type" value="Genomic_DNA"/>
</dbReference>
<feature type="compositionally biased region" description="Basic and acidic residues" evidence="1">
    <location>
        <begin position="173"/>
        <end position="182"/>
    </location>
</feature>
<sequence length="209" mass="22812">NSDVVATSPLADGKELPFIPDDLDMVSNDAFIGSNMESSDIEVVATSPLVDCQKLPYIPDDLDMVPNDAFIGSNMESSDIEVVATSPLADCQKLPYIPDDLDMVPNDAFIGPDMVPSDIENFLLNPDEDWNSNLLVEMDKYIAGLEPSCDQLLQPNPEVDTTQEMDSVPPVDDLMHGSKDIPLENASPTGQVQQLTQQMRLLSSQNKEA</sequence>
<organism evidence="2">
    <name type="scientific">Tanacetum cinerariifolium</name>
    <name type="common">Dalmatian daisy</name>
    <name type="synonym">Chrysanthemum cinerariifolium</name>
    <dbReference type="NCBI Taxonomy" id="118510"/>
    <lineage>
        <taxon>Eukaryota</taxon>
        <taxon>Viridiplantae</taxon>
        <taxon>Streptophyta</taxon>
        <taxon>Embryophyta</taxon>
        <taxon>Tracheophyta</taxon>
        <taxon>Spermatophyta</taxon>
        <taxon>Magnoliopsida</taxon>
        <taxon>eudicotyledons</taxon>
        <taxon>Gunneridae</taxon>
        <taxon>Pentapetalae</taxon>
        <taxon>asterids</taxon>
        <taxon>campanulids</taxon>
        <taxon>Asterales</taxon>
        <taxon>Asteraceae</taxon>
        <taxon>Asteroideae</taxon>
        <taxon>Anthemideae</taxon>
        <taxon>Anthemidinae</taxon>
        <taxon>Tanacetum</taxon>
    </lineage>
</organism>
<keyword evidence="2" id="KW-0238">DNA-binding</keyword>
<protein>
    <submittedName>
        <fullName evidence="2">Heat shock factor (HSF)-type, DNA-binding</fullName>
    </submittedName>
</protein>
<proteinExistence type="predicted"/>
<dbReference type="AlphaFoldDB" id="A0A699IX90"/>
<reference evidence="2" key="1">
    <citation type="journal article" date="2019" name="Sci. Rep.">
        <title>Draft genome of Tanacetum cinerariifolium, the natural source of mosquito coil.</title>
        <authorList>
            <person name="Yamashiro T."/>
            <person name="Shiraishi A."/>
            <person name="Satake H."/>
            <person name="Nakayama K."/>
        </authorList>
    </citation>
    <scope>NUCLEOTIDE SEQUENCE</scope>
</reference>
<name>A0A699IX90_TANCI</name>
<accession>A0A699IX90</accession>
<keyword evidence="2" id="KW-0346">Stress response</keyword>
<feature type="region of interest" description="Disordered" evidence="1">
    <location>
        <begin position="160"/>
        <end position="193"/>
    </location>
</feature>
<feature type="non-terminal residue" evidence="2">
    <location>
        <position position="1"/>
    </location>
</feature>
<dbReference type="GO" id="GO:0003677">
    <property type="term" value="F:DNA binding"/>
    <property type="evidence" value="ECO:0007669"/>
    <property type="project" value="UniProtKB-KW"/>
</dbReference>